<dbReference type="InterPro" id="IPR001387">
    <property type="entry name" value="Cro/C1-type_HTH"/>
</dbReference>
<evidence type="ECO:0000313" key="3">
    <source>
        <dbReference type="Proteomes" id="UP001165685"/>
    </source>
</evidence>
<evidence type="ECO:0000313" key="2">
    <source>
        <dbReference type="EMBL" id="MDA2808753.1"/>
    </source>
</evidence>
<protein>
    <submittedName>
        <fullName evidence="2">Helix-turn-helix transcriptional regulator</fullName>
    </submittedName>
</protein>
<dbReference type="Proteomes" id="UP001165685">
    <property type="component" value="Unassembled WGS sequence"/>
</dbReference>
<comment type="caution">
    <text evidence="2">The sequence shown here is derived from an EMBL/GenBank/DDBJ whole genome shotgun (WGS) entry which is preliminary data.</text>
</comment>
<dbReference type="InterPro" id="IPR011990">
    <property type="entry name" value="TPR-like_helical_dom_sf"/>
</dbReference>
<sequence>MPHRDGALPPEFWTRPSMAAALSTCDIAAIVEDVRRYRGWSQGELARAVGYSQSWVSRVVNGQQSLTVDQVRDLASRLGIPLHRLRFGGAREPDEGDPTRRREFGKAAAVTALTLPLSAAAAPVPAAQAEIHEETAPTLRAITGGQRRMDAAAPARDLARGAIAHVELAGLTLERARNTPFAADVAAAASEAAGFAAWLHADMGDAGSARSYYRAAVERARRARSRLLDVYMLGSLAAFEIDADDPALGLSLAHEAGRRLGPGAHPTATAWLACVRAQGQAGLGRTAEADREIALAERCVGRADNAHPPWPWVFAFDPAKVAGYRALVNVRLKRPGQARTAFAEAFSGTRPGAKQGAVLQVEMARAHAHAGDTDEAFRLAGEALSTGARLRSERVVDRVRRFRKEYRGPRARAADRLDAQLTAVLTGGPSSPV</sequence>
<evidence type="ECO:0000259" key="1">
    <source>
        <dbReference type="PROSITE" id="PS50943"/>
    </source>
</evidence>
<feature type="domain" description="HTH cro/C1-type" evidence="1">
    <location>
        <begin position="31"/>
        <end position="85"/>
    </location>
</feature>
<reference evidence="2" key="1">
    <citation type="submission" date="2023-01" db="EMBL/GenBank/DDBJ databases">
        <title>Draft genome sequence of Nocardiopsis sp. LSu2-4 isolated from halophytes.</title>
        <authorList>
            <person name="Duangmal K."/>
            <person name="Chantavorakit T."/>
        </authorList>
    </citation>
    <scope>NUCLEOTIDE SEQUENCE</scope>
    <source>
        <strain evidence="2">LSu2-4</strain>
    </source>
</reference>
<dbReference type="Gene3D" id="1.25.40.10">
    <property type="entry name" value="Tetratricopeptide repeat domain"/>
    <property type="match status" value="1"/>
</dbReference>
<name>A0ABT4TVP0_9ACTN</name>
<gene>
    <name evidence="2" type="ORF">O4U47_29880</name>
</gene>
<dbReference type="CDD" id="cd00093">
    <property type="entry name" value="HTH_XRE"/>
    <property type="match status" value="1"/>
</dbReference>
<dbReference type="InterPro" id="IPR010982">
    <property type="entry name" value="Lambda_DNA-bd_dom_sf"/>
</dbReference>
<dbReference type="EMBL" id="JAQFWP010000102">
    <property type="protein sequence ID" value="MDA2808753.1"/>
    <property type="molecule type" value="Genomic_DNA"/>
</dbReference>
<dbReference type="Gene3D" id="1.10.260.40">
    <property type="entry name" value="lambda repressor-like DNA-binding domains"/>
    <property type="match status" value="1"/>
</dbReference>
<dbReference type="SMART" id="SM00530">
    <property type="entry name" value="HTH_XRE"/>
    <property type="match status" value="1"/>
</dbReference>
<dbReference type="SUPFAM" id="SSF47413">
    <property type="entry name" value="lambda repressor-like DNA-binding domains"/>
    <property type="match status" value="1"/>
</dbReference>
<keyword evidence="3" id="KW-1185">Reference proteome</keyword>
<accession>A0ABT4TVP0</accession>
<dbReference type="Pfam" id="PF13560">
    <property type="entry name" value="HTH_31"/>
    <property type="match status" value="1"/>
</dbReference>
<dbReference type="PROSITE" id="PS50943">
    <property type="entry name" value="HTH_CROC1"/>
    <property type="match status" value="1"/>
</dbReference>
<proteinExistence type="predicted"/>
<organism evidence="2 3">
    <name type="scientific">Nocardiopsis suaedae</name>
    <dbReference type="NCBI Taxonomy" id="3018444"/>
    <lineage>
        <taxon>Bacteria</taxon>
        <taxon>Bacillati</taxon>
        <taxon>Actinomycetota</taxon>
        <taxon>Actinomycetes</taxon>
        <taxon>Streptosporangiales</taxon>
        <taxon>Nocardiopsidaceae</taxon>
        <taxon>Nocardiopsis</taxon>
    </lineage>
</organism>